<protein>
    <submittedName>
        <fullName evidence="1">Uncharacterized protein</fullName>
    </submittedName>
</protein>
<proteinExistence type="predicted"/>
<reference evidence="1" key="1">
    <citation type="submission" date="2022-10" db="EMBL/GenBank/DDBJ databases">
        <authorList>
            <person name="Hyden B.L."/>
            <person name="Feng K."/>
            <person name="Yates T."/>
            <person name="Jawdy S."/>
            <person name="Smart L.B."/>
            <person name="Muchero W."/>
        </authorList>
    </citation>
    <scope>NUCLEOTIDE SEQUENCE</scope>
    <source>
        <tissue evidence="1">Shoot tip</tissue>
    </source>
</reference>
<organism evidence="1 2">
    <name type="scientific">Salix suchowensis</name>
    <dbReference type="NCBI Taxonomy" id="1278906"/>
    <lineage>
        <taxon>Eukaryota</taxon>
        <taxon>Viridiplantae</taxon>
        <taxon>Streptophyta</taxon>
        <taxon>Embryophyta</taxon>
        <taxon>Tracheophyta</taxon>
        <taxon>Spermatophyta</taxon>
        <taxon>Magnoliopsida</taxon>
        <taxon>eudicotyledons</taxon>
        <taxon>Gunneridae</taxon>
        <taxon>Pentapetalae</taxon>
        <taxon>rosids</taxon>
        <taxon>fabids</taxon>
        <taxon>Malpighiales</taxon>
        <taxon>Salicaceae</taxon>
        <taxon>Saliceae</taxon>
        <taxon>Salix</taxon>
    </lineage>
</organism>
<keyword evidence="2" id="KW-1185">Reference proteome</keyword>
<evidence type="ECO:0000313" key="2">
    <source>
        <dbReference type="Proteomes" id="UP001141253"/>
    </source>
</evidence>
<gene>
    <name evidence="1" type="ORF">OIU77_005812</name>
</gene>
<dbReference type="Proteomes" id="UP001141253">
    <property type="component" value="Chromosome 18"/>
</dbReference>
<evidence type="ECO:0000313" key="1">
    <source>
        <dbReference type="EMBL" id="KAJ6355299.1"/>
    </source>
</evidence>
<name>A0ABQ9ASD5_9ROSI</name>
<comment type="caution">
    <text evidence="1">The sequence shown here is derived from an EMBL/GenBank/DDBJ whole genome shotgun (WGS) entry which is preliminary data.</text>
</comment>
<dbReference type="EMBL" id="JAPFFI010000017">
    <property type="protein sequence ID" value="KAJ6355299.1"/>
    <property type="molecule type" value="Genomic_DNA"/>
</dbReference>
<sequence length="120" mass="13743">MIKEEILIRSAANAMLPTTTRRTLFRSSAVKHVPSASGLQNSIKHMVSWTGGVRWMEFDNHDCESYHGAYMMNRNSGSLRNPCQMDPRKADFVLPLKFFEKLGIARCPMKGSHPSFRIKW</sequence>
<accession>A0ABQ9ASD5</accession>
<reference evidence="1" key="2">
    <citation type="journal article" date="2023" name="Int. J. Mol. Sci.">
        <title>De Novo Assembly and Annotation of 11 Diverse Shrub Willow (Salix) Genomes Reveals Novel Gene Organization in Sex-Linked Regions.</title>
        <authorList>
            <person name="Hyden B."/>
            <person name="Feng K."/>
            <person name="Yates T.B."/>
            <person name="Jawdy S."/>
            <person name="Cereghino C."/>
            <person name="Smart L.B."/>
            <person name="Muchero W."/>
        </authorList>
    </citation>
    <scope>NUCLEOTIDE SEQUENCE</scope>
    <source>
        <tissue evidence="1">Shoot tip</tissue>
    </source>
</reference>